<dbReference type="CDD" id="cd01127">
    <property type="entry name" value="TrwB_TraG_TraD_VirD4"/>
    <property type="match status" value="1"/>
</dbReference>
<proteinExistence type="inferred from homology"/>
<evidence type="ECO:0000256" key="2">
    <source>
        <dbReference type="ARBA" id="ARBA00008806"/>
    </source>
</evidence>
<feature type="transmembrane region" description="Helical" evidence="7">
    <location>
        <begin position="60"/>
        <end position="79"/>
    </location>
</feature>
<name>A0ABM5N7N1_EMTOG</name>
<dbReference type="Pfam" id="PF02534">
    <property type="entry name" value="T4SS-DNA_transf"/>
    <property type="match status" value="1"/>
</dbReference>
<comment type="similarity">
    <text evidence="2">Belongs to the VirD4/TraG family.</text>
</comment>
<dbReference type="InterPro" id="IPR003688">
    <property type="entry name" value="TraG/VirD4"/>
</dbReference>
<keyword evidence="6 7" id="KW-0472">Membrane</keyword>
<feature type="transmembrane region" description="Helical" evidence="7">
    <location>
        <begin position="99"/>
        <end position="119"/>
    </location>
</feature>
<dbReference type="InterPro" id="IPR051539">
    <property type="entry name" value="T4SS-coupling_protein"/>
</dbReference>
<dbReference type="Proteomes" id="UP000002875">
    <property type="component" value="Plasmid pEMTOL01"/>
</dbReference>
<dbReference type="Pfam" id="PF14293">
    <property type="entry name" value="YWFCY"/>
    <property type="match status" value="1"/>
</dbReference>
<gene>
    <name evidence="9" type="ordered locus">Emtol_0171</name>
</gene>
<evidence type="ECO:0000256" key="1">
    <source>
        <dbReference type="ARBA" id="ARBA00004651"/>
    </source>
</evidence>
<keyword evidence="10" id="KW-1185">Reference proteome</keyword>
<dbReference type="Gene3D" id="3.40.50.300">
    <property type="entry name" value="P-loop containing nucleotide triphosphate hydrolases"/>
    <property type="match status" value="1"/>
</dbReference>
<evidence type="ECO:0000256" key="6">
    <source>
        <dbReference type="ARBA" id="ARBA00023136"/>
    </source>
</evidence>
<comment type="subcellular location">
    <subcellularLocation>
        <location evidence="1">Cell membrane</location>
        <topology evidence="1">Multi-pass membrane protein</topology>
    </subcellularLocation>
</comment>
<protein>
    <recommendedName>
        <fullName evidence="8">YWFCY domain-containing protein</fullName>
    </recommendedName>
</protein>
<evidence type="ECO:0000313" key="10">
    <source>
        <dbReference type="Proteomes" id="UP000002875"/>
    </source>
</evidence>
<evidence type="ECO:0000313" key="9">
    <source>
        <dbReference type="EMBL" id="AFK05443.1"/>
    </source>
</evidence>
<evidence type="ECO:0000256" key="3">
    <source>
        <dbReference type="ARBA" id="ARBA00022475"/>
    </source>
</evidence>
<keyword evidence="3" id="KW-1003">Cell membrane</keyword>
<feature type="domain" description="YWFCY" evidence="8">
    <location>
        <begin position="7"/>
        <end position="150"/>
    </location>
</feature>
<dbReference type="RefSeq" id="WP_015026189.1">
    <property type="nucleotide sequence ID" value="NC_018742.1"/>
</dbReference>
<dbReference type="InterPro" id="IPR025988">
    <property type="entry name" value="YWFCY_dom"/>
</dbReference>
<reference evidence="9 10" key="1">
    <citation type="submission" date="2011-07" db="EMBL/GenBank/DDBJ databases">
        <title>The complete genome of plasmid 1 of Emticicia oligotrophica DSM 17448.</title>
        <authorList>
            <consortium name="US DOE Joint Genome Institute (JGI-PGF)"/>
            <person name="Lucas S."/>
            <person name="Han J."/>
            <person name="Lapidus A."/>
            <person name="Bruce D."/>
            <person name="Goodwin L."/>
            <person name="Pitluck S."/>
            <person name="Peters L."/>
            <person name="Kyrpides N."/>
            <person name="Mavromatis K."/>
            <person name="Ivanova N."/>
            <person name="Ovchinnikova G."/>
            <person name="Teshima H."/>
            <person name="Detter J.C."/>
            <person name="Tapia R."/>
            <person name="Han C."/>
            <person name="Land M."/>
            <person name="Hauser L."/>
            <person name="Markowitz V."/>
            <person name="Cheng J.-F."/>
            <person name="Hugenholtz P."/>
            <person name="Woyke T."/>
            <person name="Wu D."/>
            <person name="Tindall B."/>
            <person name="Pomrenke H."/>
            <person name="Brambilla E."/>
            <person name="Klenk H.-P."/>
            <person name="Eisen J.A."/>
        </authorList>
    </citation>
    <scope>NUCLEOTIDE SEQUENCE [LARGE SCALE GENOMIC DNA]</scope>
    <source>
        <strain evidence="10">DSM 17448 / GPTSA100-15</strain>
        <plasmid evidence="9 10">pEMTOL01</plasmid>
    </source>
</reference>
<organism evidence="9 10">
    <name type="scientific">Emticicia oligotrophica (strain DSM 17448 / CIP 109782 / MTCC 6937 / GPTSA100-15)</name>
    <dbReference type="NCBI Taxonomy" id="929562"/>
    <lineage>
        <taxon>Bacteria</taxon>
        <taxon>Pseudomonadati</taxon>
        <taxon>Bacteroidota</taxon>
        <taxon>Cytophagia</taxon>
        <taxon>Cytophagales</taxon>
        <taxon>Leadbetterellaceae</taxon>
        <taxon>Emticicia</taxon>
    </lineage>
</organism>
<sequence length="695" mass="79793">MYTQTERDGLQKILEIMLYASITALFFNIYVYCFTFFEHIPIVTKYILKFLSKVNQTTSLFQHHLTSKILSFFLLFFYIAGSRGVKSKDIDRKKSLNNLLIGVILFFSINIIFAIPFYATYLSEICYSICSVLGYFLMIKGGQNLRRLINFNIKDDIFNTASETFPQNIVRLENEFSVNFESTFQYDGKVHKGEISVVNPQRAVMVIGTPGSGKSYSILLPAIRQSIAKGYTLFIYDFKFPDLTLETYGAILHNLDGYGAKRPKFYVINFDDPERSHRCNPIAPHLLLEQMDAYESARTLMCNLNRTWISKEGDFWVDSAINFVTSIIWILKMIADRKQTEYQAKQLTNPDVEPDPLLNICTLPHVIEFANRKYDEILPILVSYHETRNYAKSFYEAFTKGSYEQLDGQVSTTLNALARLSTPTLYWVMSGNDFYLDLNNQEDPKILCVGNNPERDKIYGAALGLYTSRMIKTINKKGRQKLALFLDELPTIYLGGLDKLIATARSNKIATWMGIQDFSQLKRDYGDKEATVIINSVGNIFSGQVTGETAEKLSKLFLKTKQIKESLTESRNDSSMQFSIQVSDTIYAAKISNLSQGTFVGQVADNFDKPIENKTFHAKIKVDTPQYSSQELPIIKDFSIFVNDEFSKNHSKESTKKYVIQQNYHQIIQEIDWLVQEEMIRIKKDFPHLIKPDKS</sequence>
<accession>A0ABM5N7N1</accession>
<dbReference type="PANTHER" id="PTHR37937:SF1">
    <property type="entry name" value="CONJUGATIVE TRANSFER: DNA TRANSPORT"/>
    <property type="match status" value="1"/>
</dbReference>
<dbReference type="PANTHER" id="PTHR37937">
    <property type="entry name" value="CONJUGATIVE TRANSFER: DNA TRANSPORT"/>
    <property type="match status" value="1"/>
</dbReference>
<evidence type="ECO:0000256" key="4">
    <source>
        <dbReference type="ARBA" id="ARBA00022692"/>
    </source>
</evidence>
<dbReference type="EMBL" id="CP002962">
    <property type="protein sequence ID" value="AFK05443.1"/>
    <property type="molecule type" value="Genomic_DNA"/>
</dbReference>
<keyword evidence="4 7" id="KW-0812">Transmembrane</keyword>
<evidence type="ECO:0000256" key="7">
    <source>
        <dbReference type="SAM" id="Phobius"/>
    </source>
</evidence>
<keyword evidence="5 7" id="KW-1133">Transmembrane helix</keyword>
<dbReference type="InterPro" id="IPR027417">
    <property type="entry name" value="P-loop_NTPase"/>
</dbReference>
<dbReference type="SUPFAM" id="SSF52540">
    <property type="entry name" value="P-loop containing nucleoside triphosphate hydrolases"/>
    <property type="match status" value="1"/>
</dbReference>
<evidence type="ECO:0000256" key="5">
    <source>
        <dbReference type="ARBA" id="ARBA00022989"/>
    </source>
</evidence>
<feature type="transmembrane region" description="Helical" evidence="7">
    <location>
        <begin position="16"/>
        <end position="40"/>
    </location>
</feature>
<keyword evidence="9" id="KW-0614">Plasmid</keyword>
<geneLocation type="plasmid" evidence="9 10">
    <name>pEMTOL01</name>
</geneLocation>
<evidence type="ECO:0000259" key="8">
    <source>
        <dbReference type="Pfam" id="PF14293"/>
    </source>
</evidence>